<dbReference type="CDD" id="cd14066">
    <property type="entry name" value="STKc_IRAK"/>
    <property type="match status" value="1"/>
</dbReference>
<feature type="compositionally biased region" description="Low complexity" evidence="11">
    <location>
        <begin position="531"/>
        <end position="549"/>
    </location>
</feature>
<dbReference type="PANTHER" id="PTHR47985">
    <property type="entry name" value="OS07G0668900 PROTEIN"/>
    <property type="match status" value="1"/>
</dbReference>
<feature type="region of interest" description="Disordered" evidence="11">
    <location>
        <begin position="360"/>
        <end position="616"/>
    </location>
</feature>
<feature type="compositionally biased region" description="Basic residues" evidence="11">
    <location>
        <begin position="460"/>
        <end position="469"/>
    </location>
</feature>
<feature type="compositionally biased region" description="Low complexity" evidence="11">
    <location>
        <begin position="581"/>
        <end position="592"/>
    </location>
</feature>
<protein>
    <submittedName>
        <fullName evidence="14">Probable serine/threonine-protein kinase PBL25</fullName>
    </submittedName>
</protein>
<evidence type="ECO:0000256" key="5">
    <source>
        <dbReference type="ARBA" id="ARBA00022741"/>
    </source>
</evidence>
<feature type="compositionally biased region" description="Low complexity" evidence="11">
    <location>
        <begin position="473"/>
        <end position="493"/>
    </location>
</feature>
<evidence type="ECO:0000256" key="4">
    <source>
        <dbReference type="ARBA" id="ARBA00022679"/>
    </source>
</evidence>
<dbReference type="PROSITE" id="PS50011">
    <property type="entry name" value="PROTEIN_KINASE_DOM"/>
    <property type="match status" value="1"/>
</dbReference>
<dbReference type="InterPro" id="IPR011009">
    <property type="entry name" value="Kinase-like_dom_sf"/>
</dbReference>
<keyword evidence="5 10" id="KW-0547">Nucleotide-binding</keyword>
<feature type="domain" description="Protein kinase" evidence="12">
    <location>
        <begin position="77"/>
        <end position="353"/>
    </location>
</feature>
<dbReference type="PROSITE" id="PS00108">
    <property type="entry name" value="PROTEIN_KINASE_ST"/>
    <property type="match status" value="1"/>
</dbReference>
<name>A0ABM4VMU9_COFAR</name>
<feature type="compositionally biased region" description="Basic and acidic residues" evidence="11">
    <location>
        <begin position="402"/>
        <end position="413"/>
    </location>
</feature>
<feature type="binding site" evidence="10">
    <location>
        <position position="105"/>
    </location>
    <ligand>
        <name>ATP</name>
        <dbReference type="ChEBI" id="CHEBI:30616"/>
    </ligand>
</feature>
<evidence type="ECO:0000256" key="11">
    <source>
        <dbReference type="SAM" id="MobiDB-lite"/>
    </source>
</evidence>
<dbReference type="Gene3D" id="1.10.510.10">
    <property type="entry name" value="Transferase(Phosphotransferase) domain 1"/>
    <property type="match status" value="1"/>
</dbReference>
<feature type="compositionally biased region" description="Acidic residues" evidence="11">
    <location>
        <begin position="607"/>
        <end position="616"/>
    </location>
</feature>
<dbReference type="Gene3D" id="3.30.200.20">
    <property type="entry name" value="Phosphorylase Kinase, domain 1"/>
    <property type="match status" value="1"/>
</dbReference>
<gene>
    <name evidence="14" type="primary">LOC113710677</name>
</gene>
<evidence type="ECO:0000256" key="8">
    <source>
        <dbReference type="ARBA" id="ARBA00023136"/>
    </source>
</evidence>
<evidence type="ECO:0000313" key="14">
    <source>
        <dbReference type="RefSeq" id="XP_071920861.1"/>
    </source>
</evidence>
<evidence type="ECO:0000256" key="6">
    <source>
        <dbReference type="ARBA" id="ARBA00022777"/>
    </source>
</evidence>
<comment type="subcellular location">
    <subcellularLocation>
        <location evidence="1">Cell membrane</location>
        <topology evidence="1">Lipid-anchor</topology>
    </subcellularLocation>
</comment>
<keyword evidence="4" id="KW-0808">Transferase</keyword>
<feature type="compositionally biased region" description="Basic and acidic residues" evidence="11">
    <location>
        <begin position="447"/>
        <end position="459"/>
    </location>
</feature>
<dbReference type="GO" id="GO:0016301">
    <property type="term" value="F:kinase activity"/>
    <property type="evidence" value="ECO:0007669"/>
    <property type="project" value="UniProtKB-KW"/>
</dbReference>
<keyword evidence="9" id="KW-0449">Lipoprotein</keyword>
<dbReference type="SMART" id="SM00220">
    <property type="entry name" value="S_TKc"/>
    <property type="match status" value="1"/>
</dbReference>
<dbReference type="Proteomes" id="UP001652660">
    <property type="component" value="Chromosome 9c"/>
</dbReference>
<keyword evidence="2" id="KW-1003">Cell membrane</keyword>
<feature type="compositionally biased region" description="Basic residues" evidence="11">
    <location>
        <begin position="429"/>
        <end position="446"/>
    </location>
</feature>
<dbReference type="GeneID" id="113710677"/>
<feature type="compositionally biased region" description="Polar residues" evidence="11">
    <location>
        <begin position="502"/>
        <end position="521"/>
    </location>
</feature>
<sequence length="616" mass="67500">MNCLPCFSSRKSDNQENEGVPVAQVKEAPPPPSPVNNTQNLPVEAKNANDDPVTPETANSGARTFTFRELAMATKNFRQECLLGEGGFGKVYKATLQSGEVVAVKRLDRNGTQGNKEFLVEVLMLTLLKHPNLVSLIGYCADGEQRLLVYEYLPTGSLESHLHDLTDDKKPLDWQTRMKIALGAAQGLEYLNEKANPPIIYRDLKLSNVLLDGDYNPKLSDYGLAKLAQGDTKTHISPRVMGTYGYCAPEYERCGELTAKSDVYSFGVVLLELITGRRALDTTRPAEEQNLVSWAQPIFKDPKRFPEMADPRLEMKFPERSLNQAVGIAAMCLQDEPAVRPLIGDVVAVLSFLAVAPPEEPVPAKLSAPNSPSEVKQPDEHKNQHHSSSDSSDHDDEESEDENKSISDNESRGSKSSSDSEGGGNSASKSKKFSKQSSSSKHKMKIKEKTDGTKSERQGSRSHKKKKVKDGKGSTSFSSSSSGSSRHSSRSSSAAAGPNESIPVNSTLTSIEESQDGSAESSIERGRFEESFSWSIGSSSRFNSRSGSNYVDSGFNSNNDLYNTSLDSKMRTESSMGCKTESNNSYSRQSSHSESEDESFSPLHYSDDEDEYENRS</sequence>
<keyword evidence="8" id="KW-0472">Membrane</keyword>
<feature type="compositionally biased region" description="Basic and acidic residues" evidence="11">
    <location>
        <begin position="376"/>
        <end position="392"/>
    </location>
</feature>
<evidence type="ECO:0000256" key="9">
    <source>
        <dbReference type="ARBA" id="ARBA00023288"/>
    </source>
</evidence>
<evidence type="ECO:0000256" key="3">
    <source>
        <dbReference type="ARBA" id="ARBA00022527"/>
    </source>
</evidence>
<dbReference type="InterPro" id="IPR017441">
    <property type="entry name" value="Protein_kinase_ATP_BS"/>
</dbReference>
<dbReference type="InterPro" id="IPR008271">
    <property type="entry name" value="Ser/Thr_kinase_AS"/>
</dbReference>
<proteinExistence type="predicted"/>
<keyword evidence="13" id="KW-1185">Reference proteome</keyword>
<evidence type="ECO:0000256" key="10">
    <source>
        <dbReference type="PROSITE-ProRule" id="PRU10141"/>
    </source>
</evidence>
<dbReference type="PANTHER" id="PTHR47985:SF17">
    <property type="entry name" value="SERINE_THREONINE-PROTEIN KINASE CDL1-LIKE"/>
    <property type="match status" value="1"/>
</dbReference>
<dbReference type="RefSeq" id="XP_071920861.1">
    <property type="nucleotide sequence ID" value="XM_072064760.1"/>
</dbReference>
<evidence type="ECO:0000256" key="7">
    <source>
        <dbReference type="ARBA" id="ARBA00022840"/>
    </source>
</evidence>
<accession>A0ABM4VMU9</accession>
<dbReference type="PROSITE" id="PS00107">
    <property type="entry name" value="PROTEIN_KINASE_ATP"/>
    <property type="match status" value="1"/>
</dbReference>
<dbReference type="InterPro" id="IPR000719">
    <property type="entry name" value="Prot_kinase_dom"/>
</dbReference>
<evidence type="ECO:0000256" key="2">
    <source>
        <dbReference type="ARBA" id="ARBA00022475"/>
    </source>
</evidence>
<reference evidence="14" key="1">
    <citation type="submission" date="2025-08" db="UniProtKB">
        <authorList>
            <consortium name="RefSeq"/>
        </authorList>
    </citation>
    <scope>IDENTIFICATION</scope>
    <source>
        <tissue evidence="14">Leaves</tissue>
    </source>
</reference>
<keyword evidence="7 10" id="KW-0067">ATP-binding</keyword>
<dbReference type="Pfam" id="PF00069">
    <property type="entry name" value="Pkinase"/>
    <property type="match status" value="1"/>
</dbReference>
<organism evidence="13 14">
    <name type="scientific">Coffea arabica</name>
    <name type="common">Arabian coffee</name>
    <dbReference type="NCBI Taxonomy" id="13443"/>
    <lineage>
        <taxon>Eukaryota</taxon>
        <taxon>Viridiplantae</taxon>
        <taxon>Streptophyta</taxon>
        <taxon>Embryophyta</taxon>
        <taxon>Tracheophyta</taxon>
        <taxon>Spermatophyta</taxon>
        <taxon>Magnoliopsida</taxon>
        <taxon>eudicotyledons</taxon>
        <taxon>Gunneridae</taxon>
        <taxon>Pentapetalae</taxon>
        <taxon>asterids</taxon>
        <taxon>lamiids</taxon>
        <taxon>Gentianales</taxon>
        <taxon>Rubiaceae</taxon>
        <taxon>Ixoroideae</taxon>
        <taxon>Gardenieae complex</taxon>
        <taxon>Bertiereae - Coffeeae clade</taxon>
        <taxon>Coffeeae</taxon>
        <taxon>Coffea</taxon>
    </lineage>
</organism>
<feature type="compositionally biased region" description="Polar residues" evidence="11">
    <location>
        <begin position="550"/>
        <end position="577"/>
    </location>
</feature>
<keyword evidence="6 14" id="KW-0418">Kinase</keyword>
<evidence type="ECO:0000256" key="1">
    <source>
        <dbReference type="ARBA" id="ARBA00004193"/>
    </source>
</evidence>
<dbReference type="SUPFAM" id="SSF56112">
    <property type="entry name" value="Protein kinase-like (PK-like)"/>
    <property type="match status" value="1"/>
</dbReference>
<keyword evidence="3" id="KW-0723">Serine/threonine-protein kinase</keyword>
<evidence type="ECO:0000259" key="12">
    <source>
        <dbReference type="PROSITE" id="PS50011"/>
    </source>
</evidence>
<evidence type="ECO:0000313" key="13">
    <source>
        <dbReference type="Proteomes" id="UP001652660"/>
    </source>
</evidence>
<feature type="region of interest" description="Disordered" evidence="11">
    <location>
        <begin position="1"/>
        <end position="59"/>
    </location>
</feature>